<keyword evidence="8" id="KW-0067">ATP-binding</keyword>
<comment type="similarity">
    <text evidence="2">Belongs to the FGGY kinase family.</text>
</comment>
<evidence type="ECO:0000256" key="2">
    <source>
        <dbReference type="ARBA" id="ARBA00009156"/>
    </source>
</evidence>
<dbReference type="STRING" id="6198.A0A074ZUB8"/>
<dbReference type="SUPFAM" id="SSF53067">
    <property type="entry name" value="Actin-like ATPase domain"/>
    <property type="match status" value="2"/>
</dbReference>
<dbReference type="GO" id="GO:0005524">
    <property type="term" value="F:ATP binding"/>
    <property type="evidence" value="ECO:0007669"/>
    <property type="project" value="UniProtKB-KW"/>
</dbReference>
<name>A0A074ZUB8_OPIVI</name>
<evidence type="ECO:0000256" key="8">
    <source>
        <dbReference type="ARBA" id="ARBA00022840"/>
    </source>
</evidence>
<dbReference type="EMBL" id="KL596651">
    <property type="protein sequence ID" value="KER31068.1"/>
    <property type="molecule type" value="Genomic_DNA"/>
</dbReference>
<dbReference type="Pfam" id="PF00370">
    <property type="entry name" value="FGGY_N"/>
    <property type="match status" value="1"/>
</dbReference>
<evidence type="ECO:0000256" key="11">
    <source>
        <dbReference type="ARBA" id="ARBA00071571"/>
    </source>
</evidence>
<dbReference type="GO" id="GO:0004370">
    <property type="term" value="F:glycerol kinase activity"/>
    <property type="evidence" value="ECO:0007669"/>
    <property type="project" value="UniProtKB-EC"/>
</dbReference>
<dbReference type="Gene3D" id="3.30.420.40">
    <property type="match status" value="2"/>
</dbReference>
<dbReference type="Pfam" id="PF02782">
    <property type="entry name" value="FGGY_C"/>
    <property type="match status" value="1"/>
</dbReference>
<dbReference type="RefSeq" id="XP_009165193.1">
    <property type="nucleotide sequence ID" value="XM_009166929.1"/>
</dbReference>
<organism evidence="14 15">
    <name type="scientific">Opisthorchis viverrini</name>
    <name type="common">Southeast Asian liver fluke</name>
    <dbReference type="NCBI Taxonomy" id="6198"/>
    <lineage>
        <taxon>Eukaryota</taxon>
        <taxon>Metazoa</taxon>
        <taxon>Spiralia</taxon>
        <taxon>Lophotrochozoa</taxon>
        <taxon>Platyhelminthes</taxon>
        <taxon>Trematoda</taxon>
        <taxon>Digenea</taxon>
        <taxon>Opisthorchiida</taxon>
        <taxon>Opisthorchiata</taxon>
        <taxon>Opisthorchiidae</taxon>
        <taxon>Opisthorchis</taxon>
    </lineage>
</organism>
<sequence>MERLIVSIDQGTSSSRVLVFSTTTGEVVASHQVPVTPTYPSSGWIELDANQLYDTTLSCLNECTKQLTAKKRSVDDVAGIGVTNQRETTIVWDQSTGKPLAPAIVWSDARTADLVKRFIDRTPGKNVNAFQRKTGLPIHSYFSVLKLCWLLENSTAVSVAARAGRLLAGTVDTWLIWRLTNGQSHVTDVTNASRTLLFNLQTLDWDPELCKFFGIDSAILPRITSSAEVVGIVSDPECALKDVKICGILGDQQASLVAQTWATSPTMSFGPTVKVTYGTGAFMLWDIGTAPFFSDNGILTTVAFKMGAQNQVHYALEGSVAFAGATVNWLKSKMKMFTDYKELESLAQRAYEKTEETGSDPCYLVPAFSGLLCPWWQENARAVLAGLTADVENGDMILAAIRSSVYQTYDVLRVATLASGGTRSGATLTKPREIVVDGGLAKSSVLMQSLADILDMIVRRHNHSEMMTALGAAVAAALAVQIDPTGLLKLRLHPLSESGTKHTFSSRLGPHARQVMLTGWHAAVDRSLGWIEASTPDEGTDSLLEMLSKMTKSSTTGEPKPLSTVDSNSRTKEEFYLTPGKFSFFLAVSLGTGLLLGKHGPNDATANLLTGRSVVRTRSLPLDFPCLDLRDLAVSRPSCFLRVAWQLGTERVLQLNDLNFNSYM</sequence>
<feature type="domain" description="Carbohydrate kinase FGGY N-terminal" evidence="12">
    <location>
        <begin position="5"/>
        <end position="257"/>
    </location>
</feature>
<evidence type="ECO:0000256" key="6">
    <source>
        <dbReference type="ARBA" id="ARBA00022777"/>
    </source>
</evidence>
<dbReference type="GO" id="GO:0006641">
    <property type="term" value="P:triglyceride metabolic process"/>
    <property type="evidence" value="ECO:0007669"/>
    <property type="project" value="TreeGrafter"/>
</dbReference>
<reference evidence="14 15" key="1">
    <citation type="submission" date="2013-11" db="EMBL/GenBank/DDBJ databases">
        <title>Opisthorchis viverrini - life in the bile duct.</title>
        <authorList>
            <person name="Young N.D."/>
            <person name="Nagarajan N."/>
            <person name="Lin S.J."/>
            <person name="Korhonen P.K."/>
            <person name="Jex A.R."/>
            <person name="Hall R.S."/>
            <person name="Safavi-Hemami H."/>
            <person name="Kaewkong W."/>
            <person name="Bertrand D."/>
            <person name="Gao S."/>
            <person name="Seet Q."/>
            <person name="Wongkham S."/>
            <person name="Teh B.T."/>
            <person name="Wongkham C."/>
            <person name="Intapan P.M."/>
            <person name="Maleewong W."/>
            <person name="Yang X."/>
            <person name="Hu M."/>
            <person name="Wang Z."/>
            <person name="Hofmann A."/>
            <person name="Sternberg P.W."/>
            <person name="Tan P."/>
            <person name="Wang J."/>
            <person name="Gasser R.B."/>
        </authorList>
    </citation>
    <scope>NUCLEOTIDE SEQUENCE [LARGE SCALE GENOMIC DNA]</scope>
</reference>
<dbReference type="PANTHER" id="PTHR10196:SF69">
    <property type="entry name" value="GLYCEROL KINASE"/>
    <property type="match status" value="1"/>
</dbReference>
<evidence type="ECO:0000256" key="5">
    <source>
        <dbReference type="ARBA" id="ARBA00022741"/>
    </source>
</evidence>
<dbReference type="InterPro" id="IPR018485">
    <property type="entry name" value="FGGY_C"/>
</dbReference>
<proteinExistence type="inferred from homology"/>
<dbReference type="GO" id="GO:0005739">
    <property type="term" value="C:mitochondrion"/>
    <property type="evidence" value="ECO:0007669"/>
    <property type="project" value="TreeGrafter"/>
</dbReference>
<dbReference type="KEGG" id="ovi:T265_02631"/>
<comment type="pathway">
    <text evidence="1">Polyol metabolism; glycerol degradation via glycerol kinase pathway; sn-glycerol 3-phosphate from glycerol: step 1/1.</text>
</comment>
<dbReference type="UniPathway" id="UPA00618">
    <property type="reaction ID" value="UER00672"/>
</dbReference>
<evidence type="ECO:0000259" key="13">
    <source>
        <dbReference type="Pfam" id="PF02782"/>
    </source>
</evidence>
<keyword evidence="6" id="KW-0418">Kinase</keyword>
<evidence type="ECO:0000313" key="14">
    <source>
        <dbReference type="EMBL" id="KER31068.1"/>
    </source>
</evidence>
<keyword evidence="15" id="KW-1185">Reference proteome</keyword>
<dbReference type="Proteomes" id="UP000054324">
    <property type="component" value="Unassembled WGS sequence"/>
</dbReference>
<evidence type="ECO:0000256" key="4">
    <source>
        <dbReference type="ARBA" id="ARBA00022679"/>
    </source>
</evidence>
<keyword evidence="4" id="KW-0808">Transferase</keyword>
<dbReference type="OrthoDB" id="5422795at2759"/>
<dbReference type="PANTHER" id="PTHR10196">
    <property type="entry name" value="SUGAR KINASE"/>
    <property type="match status" value="1"/>
</dbReference>
<feature type="domain" description="Carbohydrate kinase FGGY C-terminal" evidence="13">
    <location>
        <begin position="274"/>
        <end position="479"/>
    </location>
</feature>
<evidence type="ECO:0000256" key="1">
    <source>
        <dbReference type="ARBA" id="ARBA00005190"/>
    </source>
</evidence>
<evidence type="ECO:0000259" key="12">
    <source>
        <dbReference type="Pfam" id="PF00370"/>
    </source>
</evidence>
<dbReference type="AlphaFoldDB" id="A0A074ZUB8"/>
<dbReference type="CTD" id="20316819"/>
<dbReference type="GO" id="GO:0046167">
    <property type="term" value="P:glycerol-3-phosphate biosynthetic process"/>
    <property type="evidence" value="ECO:0007669"/>
    <property type="project" value="TreeGrafter"/>
</dbReference>
<evidence type="ECO:0000256" key="3">
    <source>
        <dbReference type="ARBA" id="ARBA00012099"/>
    </source>
</evidence>
<comment type="catalytic activity">
    <reaction evidence="10">
        <text>glycerol + ATP = sn-glycerol 3-phosphate + ADP + H(+)</text>
        <dbReference type="Rhea" id="RHEA:21644"/>
        <dbReference type="ChEBI" id="CHEBI:15378"/>
        <dbReference type="ChEBI" id="CHEBI:17754"/>
        <dbReference type="ChEBI" id="CHEBI:30616"/>
        <dbReference type="ChEBI" id="CHEBI:57597"/>
        <dbReference type="ChEBI" id="CHEBI:456216"/>
        <dbReference type="EC" id="2.7.1.30"/>
    </reaction>
</comment>
<keyword evidence="7" id="KW-0319">Glycerol metabolism</keyword>
<dbReference type="InterPro" id="IPR018483">
    <property type="entry name" value="Carb_kinase_FGGY_CS"/>
</dbReference>
<keyword evidence="5" id="KW-0547">Nucleotide-binding</keyword>
<dbReference type="InterPro" id="IPR043129">
    <property type="entry name" value="ATPase_NBD"/>
</dbReference>
<dbReference type="GO" id="GO:0019563">
    <property type="term" value="P:glycerol catabolic process"/>
    <property type="evidence" value="ECO:0007669"/>
    <property type="project" value="UniProtKB-UniPathway"/>
</dbReference>
<evidence type="ECO:0000256" key="7">
    <source>
        <dbReference type="ARBA" id="ARBA00022798"/>
    </source>
</evidence>
<evidence type="ECO:0000313" key="15">
    <source>
        <dbReference type="Proteomes" id="UP000054324"/>
    </source>
</evidence>
<dbReference type="PROSITE" id="PS00933">
    <property type="entry name" value="FGGY_KINASES_1"/>
    <property type="match status" value="1"/>
</dbReference>
<evidence type="ECO:0000256" key="9">
    <source>
        <dbReference type="ARBA" id="ARBA00043149"/>
    </source>
</evidence>
<dbReference type="EC" id="2.7.1.30" evidence="3"/>
<dbReference type="GeneID" id="20316819"/>
<accession>A0A074ZUB8</accession>
<dbReference type="FunFam" id="3.30.420.40:FF:000177">
    <property type="entry name" value="Glycerol kinase"/>
    <property type="match status" value="1"/>
</dbReference>
<protein>
    <recommendedName>
        <fullName evidence="11">Probable glycerol kinase</fullName>
        <ecNumber evidence="3">2.7.1.30</ecNumber>
    </recommendedName>
    <alternativeName>
        <fullName evidence="9">ATP:glycerol 3-phosphotransferase</fullName>
    </alternativeName>
</protein>
<gene>
    <name evidence="14" type="ORF">T265_02631</name>
</gene>
<evidence type="ECO:0000256" key="10">
    <source>
        <dbReference type="ARBA" id="ARBA00052101"/>
    </source>
</evidence>
<dbReference type="InterPro" id="IPR018484">
    <property type="entry name" value="FGGY_N"/>
</dbReference>